<evidence type="ECO:0000313" key="2">
    <source>
        <dbReference type="EMBL" id="MBO8197620.1"/>
    </source>
</evidence>
<protein>
    <recommendedName>
        <fullName evidence="4">DUF3040 domain-containing protein</fullName>
    </recommendedName>
</protein>
<dbReference type="GeneID" id="96257902"/>
<accession>A0ABS3XQN7</accession>
<gene>
    <name evidence="2" type="ORF">JW613_04730</name>
</gene>
<keyword evidence="1" id="KW-1133">Transmembrane helix</keyword>
<comment type="caution">
    <text evidence="2">The sequence shown here is derived from an EMBL/GenBank/DDBJ whole genome shotgun (WGS) entry which is preliminary data.</text>
</comment>
<feature type="transmembrane region" description="Helical" evidence="1">
    <location>
        <begin position="65"/>
        <end position="84"/>
    </location>
</feature>
<evidence type="ECO:0000313" key="3">
    <source>
        <dbReference type="Proteomes" id="UP000721954"/>
    </source>
</evidence>
<reference evidence="2 3" key="1">
    <citation type="submission" date="2021-02" db="EMBL/GenBank/DDBJ databases">
        <title>Streptomyces spirodelae sp. nov., isolated from duckweed.</title>
        <authorList>
            <person name="Saimee Y."/>
            <person name="Duangmal K."/>
        </authorList>
    </citation>
    <scope>NUCLEOTIDE SEQUENCE [LARGE SCALE GENOMIC DNA]</scope>
    <source>
        <strain evidence="2 3">DSM 42105</strain>
    </source>
</reference>
<evidence type="ECO:0008006" key="4">
    <source>
        <dbReference type="Google" id="ProtNLM"/>
    </source>
</evidence>
<name>A0ABS3XQN7_9ACTN</name>
<keyword evidence="1" id="KW-0472">Membrane</keyword>
<keyword evidence="3" id="KW-1185">Reference proteome</keyword>
<organism evidence="2 3">
    <name type="scientific">Streptomyces smyrnaeus</name>
    <dbReference type="NCBI Taxonomy" id="1387713"/>
    <lineage>
        <taxon>Bacteria</taxon>
        <taxon>Bacillati</taxon>
        <taxon>Actinomycetota</taxon>
        <taxon>Actinomycetes</taxon>
        <taxon>Kitasatosporales</taxon>
        <taxon>Streptomycetaceae</taxon>
        <taxon>Streptomyces</taxon>
    </lineage>
</organism>
<dbReference type="EMBL" id="JAFFZM010000002">
    <property type="protein sequence ID" value="MBO8197620.1"/>
    <property type="molecule type" value="Genomic_DNA"/>
</dbReference>
<proteinExistence type="predicted"/>
<dbReference type="Proteomes" id="UP000721954">
    <property type="component" value="Unassembled WGS sequence"/>
</dbReference>
<keyword evidence="1" id="KW-0812">Transmembrane</keyword>
<dbReference type="RefSeq" id="WP_209209436.1">
    <property type="nucleotide sequence ID" value="NZ_JAFFZM010000002.1"/>
</dbReference>
<sequence length="123" mass="13869">MAGLGGILLQRRYNRAQGRDRAKADLELLALLPADSEIRDDLRAHIDETIRHVIQVEDSERRDPYGIFLAILFLIAGGGLFWLYAVRGAWWLAVAAGFFVFFGLVGLNLDGMRRQRDERGNAI</sequence>
<feature type="transmembrane region" description="Helical" evidence="1">
    <location>
        <begin position="90"/>
        <end position="109"/>
    </location>
</feature>
<evidence type="ECO:0000256" key="1">
    <source>
        <dbReference type="SAM" id="Phobius"/>
    </source>
</evidence>